<dbReference type="Pfam" id="PF07730">
    <property type="entry name" value="HisKA_3"/>
    <property type="match status" value="1"/>
</dbReference>
<dbReference type="Proteomes" id="UP001432168">
    <property type="component" value="Chromosome"/>
</dbReference>
<organism evidence="13 14">
    <name type="scientific">Streptomyces pseudovenezuelae</name>
    <dbReference type="NCBI Taxonomy" id="67350"/>
    <lineage>
        <taxon>Bacteria</taxon>
        <taxon>Bacillati</taxon>
        <taxon>Actinomycetota</taxon>
        <taxon>Actinomycetes</taxon>
        <taxon>Kitasatosporales</taxon>
        <taxon>Streptomycetaceae</taxon>
        <taxon>Streptomyces</taxon>
        <taxon>Streptomyces aurantiacus group</taxon>
    </lineage>
</organism>
<feature type="transmembrane region" description="Helical" evidence="10">
    <location>
        <begin position="114"/>
        <end position="131"/>
    </location>
</feature>
<evidence type="ECO:0000256" key="8">
    <source>
        <dbReference type="ARBA" id="ARBA00023012"/>
    </source>
</evidence>
<name>A0ABZ1WQJ9_9ACTN</name>
<evidence type="ECO:0000256" key="5">
    <source>
        <dbReference type="ARBA" id="ARBA00022741"/>
    </source>
</evidence>
<gene>
    <name evidence="13" type="ORF">OG929_06875</name>
</gene>
<dbReference type="PANTHER" id="PTHR24421:SF10">
    <property type="entry name" value="NITRATE_NITRITE SENSOR PROTEIN NARQ"/>
    <property type="match status" value="1"/>
</dbReference>
<dbReference type="EMBL" id="CP109011">
    <property type="protein sequence ID" value="WUT42009.1"/>
    <property type="molecule type" value="Genomic_DNA"/>
</dbReference>
<keyword evidence="10" id="KW-0472">Membrane</keyword>
<dbReference type="InterPro" id="IPR011712">
    <property type="entry name" value="Sig_transdc_His_kin_sub3_dim/P"/>
</dbReference>
<feature type="domain" description="Histidine kinase/HSP90-like ATPase" evidence="11">
    <location>
        <begin position="303"/>
        <end position="394"/>
    </location>
</feature>
<dbReference type="CDD" id="cd16917">
    <property type="entry name" value="HATPase_UhpB-NarQ-NarX-like"/>
    <property type="match status" value="1"/>
</dbReference>
<evidence type="ECO:0000256" key="6">
    <source>
        <dbReference type="ARBA" id="ARBA00022777"/>
    </source>
</evidence>
<keyword evidence="10" id="KW-0812">Transmembrane</keyword>
<feature type="domain" description="Signal transduction histidine kinase subgroup 3 dimerisation and phosphoacceptor" evidence="12">
    <location>
        <begin position="187"/>
        <end position="252"/>
    </location>
</feature>
<accession>A0ABZ1WQJ9</accession>
<evidence type="ECO:0000256" key="4">
    <source>
        <dbReference type="ARBA" id="ARBA00022679"/>
    </source>
</evidence>
<evidence type="ECO:0000259" key="12">
    <source>
        <dbReference type="Pfam" id="PF07730"/>
    </source>
</evidence>
<keyword evidence="5" id="KW-0547">Nucleotide-binding</keyword>
<dbReference type="Pfam" id="PF02518">
    <property type="entry name" value="HATPase_c"/>
    <property type="match status" value="1"/>
</dbReference>
<feature type="region of interest" description="Disordered" evidence="9">
    <location>
        <begin position="338"/>
        <end position="359"/>
    </location>
</feature>
<evidence type="ECO:0000256" key="2">
    <source>
        <dbReference type="ARBA" id="ARBA00012438"/>
    </source>
</evidence>
<proteinExistence type="predicted"/>
<dbReference type="Gene3D" id="3.30.565.10">
    <property type="entry name" value="Histidine kinase-like ATPase, C-terminal domain"/>
    <property type="match status" value="1"/>
</dbReference>
<keyword evidence="6 13" id="KW-0418">Kinase</keyword>
<protein>
    <recommendedName>
        <fullName evidence="2">histidine kinase</fullName>
        <ecNumber evidence="2">2.7.13.3</ecNumber>
    </recommendedName>
</protein>
<feature type="transmembrane region" description="Helical" evidence="10">
    <location>
        <begin position="72"/>
        <end position="102"/>
    </location>
</feature>
<keyword evidence="7" id="KW-0067">ATP-binding</keyword>
<dbReference type="GO" id="GO:0016301">
    <property type="term" value="F:kinase activity"/>
    <property type="evidence" value="ECO:0007669"/>
    <property type="project" value="UniProtKB-KW"/>
</dbReference>
<dbReference type="InterPro" id="IPR036890">
    <property type="entry name" value="HATPase_C_sf"/>
</dbReference>
<evidence type="ECO:0000256" key="3">
    <source>
        <dbReference type="ARBA" id="ARBA00022553"/>
    </source>
</evidence>
<evidence type="ECO:0000313" key="14">
    <source>
        <dbReference type="Proteomes" id="UP001432168"/>
    </source>
</evidence>
<reference evidence="13" key="1">
    <citation type="submission" date="2022-10" db="EMBL/GenBank/DDBJ databases">
        <title>The complete genomes of actinobacterial strains from the NBC collection.</title>
        <authorList>
            <person name="Joergensen T.S."/>
            <person name="Alvarez Arevalo M."/>
            <person name="Sterndorff E.B."/>
            <person name="Faurdal D."/>
            <person name="Vuksanovic O."/>
            <person name="Mourched A.-S."/>
            <person name="Charusanti P."/>
            <person name="Shaw S."/>
            <person name="Blin K."/>
            <person name="Weber T."/>
        </authorList>
    </citation>
    <scope>NUCLEOTIDE SEQUENCE</scope>
    <source>
        <strain evidence="13">NBC_00686</strain>
    </source>
</reference>
<dbReference type="InterPro" id="IPR003594">
    <property type="entry name" value="HATPase_dom"/>
</dbReference>
<comment type="catalytic activity">
    <reaction evidence="1">
        <text>ATP + protein L-histidine = ADP + protein N-phospho-L-histidine.</text>
        <dbReference type="EC" id="2.7.13.3"/>
    </reaction>
</comment>
<dbReference type="EC" id="2.7.13.3" evidence="2"/>
<evidence type="ECO:0000256" key="1">
    <source>
        <dbReference type="ARBA" id="ARBA00000085"/>
    </source>
</evidence>
<dbReference type="PANTHER" id="PTHR24421">
    <property type="entry name" value="NITRATE/NITRITE SENSOR PROTEIN NARX-RELATED"/>
    <property type="match status" value="1"/>
</dbReference>
<dbReference type="SUPFAM" id="SSF55874">
    <property type="entry name" value="ATPase domain of HSP90 chaperone/DNA topoisomerase II/histidine kinase"/>
    <property type="match status" value="1"/>
</dbReference>
<evidence type="ECO:0000256" key="10">
    <source>
        <dbReference type="SAM" id="Phobius"/>
    </source>
</evidence>
<feature type="transmembrane region" description="Helical" evidence="10">
    <location>
        <begin position="20"/>
        <end position="37"/>
    </location>
</feature>
<keyword evidence="14" id="KW-1185">Reference proteome</keyword>
<evidence type="ECO:0000259" key="11">
    <source>
        <dbReference type="Pfam" id="PF02518"/>
    </source>
</evidence>
<evidence type="ECO:0000256" key="7">
    <source>
        <dbReference type="ARBA" id="ARBA00022840"/>
    </source>
</evidence>
<keyword evidence="3" id="KW-0597">Phosphoprotein</keyword>
<sequence length="404" mass="42568">MDHPKVRPPLGRRLTPAQLIALDCLAAFAYVALLLVLRHTRAMPDDGPTGWGADALVAATGAPVAVRRLWPLPVLVVTVVTSLVAVALGVVTDPFLAVAFAFYPVALAGRTPRLLPVAAAALIGLGGMIATEPRSPYAYWWLQGPGLIVLGWASMAGSWALGTAVRERRAYAEHAARELAERAVTEERMRIARELHDVVAHSIGIIAVKAGVANHVVSARPEEAGDALRVIEATSRAALHEMRHLLDVLRSEHTGALTDADLSPVPGTAGLAGLVRGASDAGLHVSLEAPDLGDLPEALGLTVFRLVQEALTNAVKHAAPADCRVVITRDERHVTIDVTDDGNPGRRGTTGQDGPGRGHGLIGMRERIAVYDGEFTAGPRPEGGFAVLARLPLDPVGLVRGVDR</sequence>
<dbReference type="Gene3D" id="1.20.5.1930">
    <property type="match status" value="1"/>
</dbReference>
<keyword evidence="10" id="KW-1133">Transmembrane helix</keyword>
<dbReference type="RefSeq" id="WP_329260288.1">
    <property type="nucleotide sequence ID" value="NZ_CP109011.1"/>
</dbReference>
<evidence type="ECO:0000256" key="9">
    <source>
        <dbReference type="SAM" id="MobiDB-lite"/>
    </source>
</evidence>
<feature type="transmembrane region" description="Helical" evidence="10">
    <location>
        <begin position="137"/>
        <end position="161"/>
    </location>
</feature>
<dbReference type="InterPro" id="IPR050482">
    <property type="entry name" value="Sensor_HK_TwoCompSys"/>
</dbReference>
<evidence type="ECO:0000313" key="13">
    <source>
        <dbReference type="EMBL" id="WUT42009.1"/>
    </source>
</evidence>
<keyword evidence="4" id="KW-0808">Transferase</keyword>
<keyword evidence="8" id="KW-0902">Two-component regulatory system</keyword>